<gene>
    <name evidence="1" type="ORF">DHETER_LOCUS8461</name>
</gene>
<organism evidence="1 2">
    <name type="scientific">Dentiscutata heterogama</name>
    <dbReference type="NCBI Taxonomy" id="1316150"/>
    <lineage>
        <taxon>Eukaryota</taxon>
        <taxon>Fungi</taxon>
        <taxon>Fungi incertae sedis</taxon>
        <taxon>Mucoromycota</taxon>
        <taxon>Glomeromycotina</taxon>
        <taxon>Glomeromycetes</taxon>
        <taxon>Diversisporales</taxon>
        <taxon>Gigasporaceae</taxon>
        <taxon>Dentiscutata</taxon>
    </lineage>
</organism>
<proteinExistence type="predicted"/>
<sequence>VYNHYSSSPGKIPLHIQSILKKSIEQETEKSTDISVKNICSAYKKMFISFFNYIEILTSQKLQFQHIYNTGLGFIVVNLNLAQAKVYFQRTIHNSNYSNKAKSLMNELINQTNKEDIQQLFKALEKLNELKIQDWISFYKTPWILVLLTQAYTKMLTNLWNSTPFDTNIAESA</sequence>
<evidence type="ECO:0000313" key="2">
    <source>
        <dbReference type="Proteomes" id="UP000789702"/>
    </source>
</evidence>
<reference evidence="1" key="1">
    <citation type="submission" date="2021-06" db="EMBL/GenBank/DDBJ databases">
        <authorList>
            <person name="Kallberg Y."/>
            <person name="Tangrot J."/>
            <person name="Rosling A."/>
        </authorList>
    </citation>
    <scope>NUCLEOTIDE SEQUENCE</scope>
    <source>
        <strain evidence="1">IL203A</strain>
    </source>
</reference>
<comment type="caution">
    <text evidence="1">The sequence shown here is derived from an EMBL/GenBank/DDBJ whole genome shotgun (WGS) entry which is preliminary data.</text>
</comment>
<dbReference type="EMBL" id="CAJVPU010013438">
    <property type="protein sequence ID" value="CAG8632515.1"/>
    <property type="molecule type" value="Genomic_DNA"/>
</dbReference>
<evidence type="ECO:0000313" key="1">
    <source>
        <dbReference type="EMBL" id="CAG8632515.1"/>
    </source>
</evidence>
<dbReference type="Proteomes" id="UP000789702">
    <property type="component" value="Unassembled WGS sequence"/>
</dbReference>
<feature type="non-terminal residue" evidence="1">
    <location>
        <position position="1"/>
    </location>
</feature>
<keyword evidence="2" id="KW-1185">Reference proteome</keyword>
<accession>A0ACA9N4T3</accession>
<name>A0ACA9N4T3_9GLOM</name>
<protein>
    <submittedName>
        <fullName evidence="1">3526_t:CDS:1</fullName>
    </submittedName>
</protein>